<dbReference type="InterPro" id="IPR017871">
    <property type="entry name" value="ABC_transporter-like_CS"/>
</dbReference>
<dbReference type="SUPFAM" id="SSF52540">
    <property type="entry name" value="P-loop containing nucleoside triphosphate hydrolases"/>
    <property type="match status" value="1"/>
</dbReference>
<accession>R4KV17</accession>
<evidence type="ECO:0000313" key="5">
    <source>
        <dbReference type="Proteomes" id="UP000013520"/>
    </source>
</evidence>
<evidence type="ECO:0000313" key="4">
    <source>
        <dbReference type="EMBL" id="AGL03461.1"/>
    </source>
</evidence>
<feature type="domain" description="ABC transporter" evidence="3">
    <location>
        <begin position="3"/>
        <end position="215"/>
    </location>
</feature>
<dbReference type="PROSITE" id="PS00211">
    <property type="entry name" value="ABC_TRANSPORTER_1"/>
    <property type="match status" value="1"/>
</dbReference>
<reference evidence="4 5" key="1">
    <citation type="submission" date="2012-01" db="EMBL/GenBank/DDBJ databases">
        <title>Complete sequence of Desulfotomaculum gibsoniae DSM 7213.</title>
        <authorList>
            <consortium name="US DOE Joint Genome Institute"/>
            <person name="Lucas S."/>
            <person name="Han J."/>
            <person name="Lapidus A."/>
            <person name="Cheng J.-F."/>
            <person name="Goodwin L."/>
            <person name="Pitluck S."/>
            <person name="Peters L."/>
            <person name="Ovchinnikova G."/>
            <person name="Teshima H."/>
            <person name="Detter J.C."/>
            <person name="Han C."/>
            <person name="Tapia R."/>
            <person name="Land M."/>
            <person name="Hauser L."/>
            <person name="Kyrpides N."/>
            <person name="Ivanova N."/>
            <person name="Pagani I."/>
            <person name="Parshina S."/>
            <person name="Plugge C."/>
            <person name="Muyzer G."/>
            <person name="Kuever J."/>
            <person name="Ivanova A."/>
            <person name="Nazina T."/>
            <person name="Klenk H.-P."/>
            <person name="Brambilla E."/>
            <person name="Spring S."/>
            <person name="Stams A.F."/>
            <person name="Woyke T."/>
        </authorList>
    </citation>
    <scope>NUCLEOTIDE SEQUENCE [LARGE SCALE GENOMIC DNA]</scope>
    <source>
        <strain evidence="4 5">DSM 7213</strain>
    </source>
</reference>
<keyword evidence="5" id="KW-1185">Reference proteome</keyword>
<protein>
    <submittedName>
        <fullName evidence="4">ABC-type uncharacterized transport system, ATPase component</fullName>
    </submittedName>
</protein>
<dbReference type="EMBL" id="CP003273">
    <property type="protein sequence ID" value="AGL03461.1"/>
    <property type="molecule type" value="Genomic_DNA"/>
</dbReference>
<dbReference type="PANTHER" id="PTHR43119">
    <property type="entry name" value="ABC TRANSPORT PROTEIN ATP-BINDING COMPONENT-RELATED"/>
    <property type="match status" value="1"/>
</dbReference>
<keyword evidence="1" id="KW-0547">Nucleotide-binding</keyword>
<dbReference type="PANTHER" id="PTHR43119:SF1">
    <property type="entry name" value="ABC TRANSPORTER DOMAIN-CONTAINING PROTEIN"/>
    <property type="match status" value="1"/>
</dbReference>
<evidence type="ECO:0000256" key="2">
    <source>
        <dbReference type="ARBA" id="ARBA00022840"/>
    </source>
</evidence>
<evidence type="ECO:0000259" key="3">
    <source>
        <dbReference type="PROSITE" id="PS50893"/>
    </source>
</evidence>
<evidence type="ECO:0000256" key="1">
    <source>
        <dbReference type="ARBA" id="ARBA00022741"/>
    </source>
</evidence>
<dbReference type="Gene3D" id="3.40.50.300">
    <property type="entry name" value="P-loop containing nucleotide triphosphate hydrolases"/>
    <property type="match status" value="1"/>
</dbReference>
<dbReference type="Pfam" id="PF00005">
    <property type="entry name" value="ABC_tran"/>
    <property type="match status" value="1"/>
</dbReference>
<sequence>MLFEFRDITYTLGNDSGRNIVVSGAVKSGEVLIVRGPSGAGKSTLLRILSRLQPGSGGEAFLRGKNWLQIPSTSWRINVHYLAQKPALFDGTVAGNLFKPFETRVGGQRKLDKNRAKELMEQLHLSPELWNQDARTVSGGEASRLAFIRALLVDPTVLLLDEPTAALDELARQALYRVLSGWLKVADHAALLISHNNDYQQMEHFKYLDIKPLERGR</sequence>
<name>R4KV17_9FIRM</name>
<dbReference type="PROSITE" id="PS50893">
    <property type="entry name" value="ABC_TRANSPORTER_2"/>
    <property type="match status" value="1"/>
</dbReference>
<gene>
    <name evidence="4" type="ORF">Desgi_4208</name>
</gene>
<dbReference type="InterPro" id="IPR003593">
    <property type="entry name" value="AAA+_ATPase"/>
</dbReference>
<organism evidence="4 5">
    <name type="scientific">Desulfoscipio gibsoniae DSM 7213</name>
    <dbReference type="NCBI Taxonomy" id="767817"/>
    <lineage>
        <taxon>Bacteria</taxon>
        <taxon>Bacillati</taxon>
        <taxon>Bacillota</taxon>
        <taxon>Clostridia</taxon>
        <taxon>Eubacteriales</taxon>
        <taxon>Desulfallaceae</taxon>
        <taxon>Desulfoscipio</taxon>
    </lineage>
</organism>
<dbReference type="Proteomes" id="UP000013520">
    <property type="component" value="Chromosome"/>
</dbReference>
<dbReference type="RefSeq" id="WP_006521492.1">
    <property type="nucleotide sequence ID" value="NC_021184.1"/>
</dbReference>
<dbReference type="AlphaFoldDB" id="R4KV17"/>
<dbReference type="InterPro" id="IPR003439">
    <property type="entry name" value="ABC_transporter-like_ATP-bd"/>
</dbReference>
<keyword evidence="2" id="KW-0067">ATP-binding</keyword>
<dbReference type="GO" id="GO:0005524">
    <property type="term" value="F:ATP binding"/>
    <property type="evidence" value="ECO:0007669"/>
    <property type="project" value="UniProtKB-KW"/>
</dbReference>
<dbReference type="SMART" id="SM00382">
    <property type="entry name" value="AAA"/>
    <property type="match status" value="1"/>
</dbReference>
<dbReference type="STRING" id="767817.Desgi_4208"/>
<proteinExistence type="predicted"/>
<dbReference type="eggNOG" id="COG4619">
    <property type="taxonomic scope" value="Bacteria"/>
</dbReference>
<dbReference type="GO" id="GO:0016887">
    <property type="term" value="F:ATP hydrolysis activity"/>
    <property type="evidence" value="ECO:0007669"/>
    <property type="project" value="InterPro"/>
</dbReference>
<dbReference type="HOGENOM" id="CLU_000604_1_22_9"/>
<dbReference type="KEGG" id="dgi:Desgi_4208"/>
<dbReference type="InterPro" id="IPR027417">
    <property type="entry name" value="P-loop_NTPase"/>
</dbReference>